<dbReference type="InterPro" id="IPR047383">
    <property type="entry name" value="Tudor_TDRD8"/>
</dbReference>
<name>A0A401T4Y7_CHIPU</name>
<evidence type="ECO:0000259" key="2">
    <source>
        <dbReference type="PROSITE" id="PS50011"/>
    </source>
</evidence>
<dbReference type="PANTHER" id="PTHR24362">
    <property type="entry name" value="SERINE/THREONINE-PROTEIN KINASE NEK"/>
    <property type="match status" value="1"/>
</dbReference>
<dbReference type="InterPro" id="IPR011009">
    <property type="entry name" value="Kinase-like_dom_sf"/>
</dbReference>
<dbReference type="EMBL" id="BEZZ01001039">
    <property type="protein sequence ID" value="GCC37680.1"/>
    <property type="molecule type" value="Genomic_DNA"/>
</dbReference>
<dbReference type="CDD" id="cd20430">
    <property type="entry name" value="Tudor_TDRD8"/>
    <property type="match status" value="1"/>
</dbReference>
<dbReference type="FunFam" id="1.10.510.10:FF:000518">
    <property type="entry name" value="serine/threonine-protein kinase 31 isoform X1"/>
    <property type="match status" value="1"/>
</dbReference>
<dbReference type="PROSITE" id="PS50011">
    <property type="entry name" value="PROTEIN_KINASE_DOM"/>
    <property type="match status" value="1"/>
</dbReference>
<evidence type="ECO:0008006" key="6">
    <source>
        <dbReference type="Google" id="ProtNLM"/>
    </source>
</evidence>
<dbReference type="SUPFAM" id="SSF50199">
    <property type="entry name" value="Staphylococcal nuclease"/>
    <property type="match status" value="1"/>
</dbReference>
<dbReference type="OrthoDB" id="10023235at2759"/>
<protein>
    <recommendedName>
        <fullName evidence="6">Protein kinase domain-containing protein</fullName>
    </recommendedName>
</protein>
<dbReference type="SMART" id="SM00333">
    <property type="entry name" value="TUDOR"/>
    <property type="match status" value="1"/>
</dbReference>
<comment type="caution">
    <text evidence="4">The sequence shown here is derived from an EMBL/GenBank/DDBJ whole genome shotgun (WGS) entry which is preliminary data.</text>
</comment>
<gene>
    <name evidence="4" type="ORF">chiPu_0016185</name>
</gene>
<dbReference type="Gene3D" id="2.40.50.90">
    <property type="match status" value="1"/>
</dbReference>
<dbReference type="Pfam" id="PF00069">
    <property type="entry name" value="Pkinase"/>
    <property type="match status" value="1"/>
</dbReference>
<evidence type="ECO:0000313" key="4">
    <source>
        <dbReference type="EMBL" id="GCC37680.1"/>
    </source>
</evidence>
<evidence type="ECO:0000256" key="1">
    <source>
        <dbReference type="SAM" id="Coils"/>
    </source>
</evidence>
<evidence type="ECO:0000313" key="5">
    <source>
        <dbReference type="Proteomes" id="UP000287033"/>
    </source>
</evidence>
<dbReference type="PROSITE" id="PS50304">
    <property type="entry name" value="TUDOR"/>
    <property type="match status" value="1"/>
</dbReference>
<reference evidence="4 5" key="1">
    <citation type="journal article" date="2018" name="Nat. Ecol. Evol.">
        <title>Shark genomes provide insights into elasmobranch evolution and the origin of vertebrates.</title>
        <authorList>
            <person name="Hara Y"/>
            <person name="Yamaguchi K"/>
            <person name="Onimaru K"/>
            <person name="Kadota M"/>
            <person name="Koyanagi M"/>
            <person name="Keeley SD"/>
            <person name="Tatsumi K"/>
            <person name="Tanaka K"/>
            <person name="Motone F"/>
            <person name="Kageyama Y"/>
            <person name="Nozu R"/>
            <person name="Adachi N"/>
            <person name="Nishimura O"/>
            <person name="Nakagawa R"/>
            <person name="Tanegashima C"/>
            <person name="Kiyatake I"/>
            <person name="Matsumoto R"/>
            <person name="Murakumo K"/>
            <person name="Nishida K"/>
            <person name="Terakita A"/>
            <person name="Kuratani S"/>
            <person name="Sato K"/>
            <person name="Hyodo S Kuraku.S."/>
        </authorList>
    </citation>
    <scope>NUCLEOTIDE SEQUENCE [LARGE SCALE GENOMIC DNA]</scope>
</reference>
<dbReference type="GO" id="GO:0004672">
    <property type="term" value="F:protein kinase activity"/>
    <property type="evidence" value="ECO:0007669"/>
    <property type="project" value="InterPro"/>
</dbReference>
<dbReference type="AlphaFoldDB" id="A0A401T4Y7"/>
<feature type="coiled-coil region" evidence="1">
    <location>
        <begin position="297"/>
        <end position="381"/>
    </location>
</feature>
<dbReference type="Gene3D" id="1.10.510.10">
    <property type="entry name" value="Transferase(Phosphotransferase) domain 1"/>
    <property type="match status" value="1"/>
</dbReference>
<feature type="domain" description="Tudor" evidence="3">
    <location>
        <begin position="70"/>
        <end position="129"/>
    </location>
</feature>
<dbReference type="SUPFAM" id="SSF56112">
    <property type="entry name" value="Protein kinase-like (PK-like)"/>
    <property type="match status" value="1"/>
</dbReference>
<dbReference type="GO" id="GO:0005524">
    <property type="term" value="F:ATP binding"/>
    <property type="evidence" value="ECO:0007669"/>
    <property type="project" value="InterPro"/>
</dbReference>
<dbReference type="SMART" id="SM00220">
    <property type="entry name" value="S_TKc"/>
    <property type="match status" value="1"/>
</dbReference>
<dbReference type="Proteomes" id="UP000287033">
    <property type="component" value="Unassembled WGS sequence"/>
</dbReference>
<dbReference type="InterPro" id="IPR000719">
    <property type="entry name" value="Prot_kinase_dom"/>
</dbReference>
<dbReference type="FunFam" id="2.30.30.140:FF:000018">
    <property type="entry name" value="Serine/threonine-protein kinase 31"/>
    <property type="match status" value="1"/>
</dbReference>
<keyword evidence="5" id="KW-1185">Reference proteome</keyword>
<accession>A0A401T4Y7</accession>
<dbReference type="Pfam" id="PF00567">
    <property type="entry name" value="TUDOR"/>
    <property type="match status" value="1"/>
</dbReference>
<dbReference type="PANTHER" id="PTHR24362:SF309">
    <property type="entry name" value="PROTEIN KINASE DOMAIN-CONTAINING PROTEIN"/>
    <property type="match status" value="1"/>
</dbReference>
<dbReference type="InterPro" id="IPR035437">
    <property type="entry name" value="SNase_OB-fold_sf"/>
</dbReference>
<dbReference type="STRING" id="137246.A0A401T4Y7"/>
<evidence type="ECO:0000259" key="3">
    <source>
        <dbReference type="PROSITE" id="PS50304"/>
    </source>
</evidence>
<proteinExistence type="predicted"/>
<dbReference type="SUPFAM" id="SSF63748">
    <property type="entry name" value="Tudor/PWWP/MBT"/>
    <property type="match status" value="1"/>
</dbReference>
<sequence>MSEDTLRFRLEFELKPNVFFKQIFKMDDGKEVNPPEGIGNINPIELIEDLLKISTALTEICPFAAKVFGDPAPGKIYGGLYSEDQCWYRCKLKKMITNEKCLMTYVDYGNSETLKKSCIVELLEDMQYPGLASRFRLWGLRIPHNQDVTPFDQGRSFLASLVNDKIIRVNHRDTAQDGAFLVDAQSDALDVGQEVMEKGFAEKCRTTSAHSNEGIKSNVVPLISGRNAEGFQGFGSGSQRMKITLDLRNDRLGNEPKGRVDTIEYDRDLRLDHGNTLVCSLERQISGQCRPGKKLNMVKMQHDQKLLEDQNEKLRVKNSKYLQNCNLLQGQIKQQQHELKKIEEKLKQHQETELKLADELKHAVETKIKSLTNKVEKLRRVRCEFNENHFGDDLSEAVKVITEACLYMLHSMKKLEDTWNEYNCAQETLQACNSMDDVHILIDKRNEVRSSLYAAADEFISEVEKLPIEDRVNVLKSLASSLDAAYGPYEVEHNSNEMFDQFFEWRDNKLQEFNNIKHRTDSSLQLLSEWFRKTMKFFDLNSSASLTSTEVINDVDAVLDQAEQDVCKELEISTSQKDDADIKIICSAFNKAMQMIIKEQDLLLVIQNKYEASIQFKEQVGQWLNSYPSVEDLLSIKRSVKNLKAQLRWKLVEKNNLEDLGSYDQVKVQEMKEEICRLRDDIYEEICREQREYERLGDIVQNWFPELPLLYPEAAIRTYMQSAGLLTDSLERDLFDPEPMKELSSKRPLVCSEIKSQKILLKGYSVDTATEAQMIERAAQYHRAWSVLKEESGLLPILYLFACKSEPVTYVMVPFYPGWCLKTVQAIKPLIPEELCKVMQGVAVGLQTLHNSNIIHGALHPHNIFAVNRERGVVGDFDFTKTVDQRNIASWMIADKLELVAPEVRNGQPAVLASDVFAYGCLLLWLNFPKNNLKTNSDGTPDVSELSIDPKMLSLVSRMICFNPDDRLRVDQLLEEDDFLKLKKPDIIQEETKAPAPDEIIMNNVFTDETKSDLLGGDST</sequence>
<dbReference type="InterPro" id="IPR002999">
    <property type="entry name" value="Tudor"/>
</dbReference>
<dbReference type="OMA" id="HRAWNQQ"/>
<organism evidence="4 5">
    <name type="scientific">Chiloscyllium punctatum</name>
    <name type="common">Brownbanded bambooshark</name>
    <name type="synonym">Hemiscyllium punctatum</name>
    <dbReference type="NCBI Taxonomy" id="137246"/>
    <lineage>
        <taxon>Eukaryota</taxon>
        <taxon>Metazoa</taxon>
        <taxon>Chordata</taxon>
        <taxon>Craniata</taxon>
        <taxon>Vertebrata</taxon>
        <taxon>Chondrichthyes</taxon>
        <taxon>Elasmobranchii</taxon>
        <taxon>Galeomorphii</taxon>
        <taxon>Galeoidea</taxon>
        <taxon>Orectolobiformes</taxon>
        <taxon>Hemiscylliidae</taxon>
        <taxon>Chiloscyllium</taxon>
    </lineage>
</organism>
<dbReference type="Gene3D" id="2.30.30.140">
    <property type="match status" value="1"/>
</dbReference>
<feature type="domain" description="Protein kinase" evidence="2">
    <location>
        <begin position="693"/>
        <end position="980"/>
    </location>
</feature>
<keyword evidence="1" id="KW-0175">Coiled coil</keyword>